<dbReference type="AlphaFoldDB" id="A0A8H4Q049"/>
<feature type="region of interest" description="Disordered" evidence="1">
    <location>
        <begin position="25"/>
        <end position="63"/>
    </location>
</feature>
<sequence length="131" mass="14355">MDDGGEDTDDFGSLLPDFDQKRFAAAAADKDDKEPWLTTVRSTAPAVGETRTADEAGVPTSKPPLKCSMFAAPIKIHTNLLDHRPSVEEVKMSQLGGGLGGLWGLPPPPDEAERFRDLSHTKRRWTVNERL</sequence>
<evidence type="ECO:0000256" key="1">
    <source>
        <dbReference type="SAM" id="MobiDB-lite"/>
    </source>
</evidence>
<feature type="compositionally biased region" description="Basic and acidic residues" evidence="1">
    <location>
        <begin position="25"/>
        <end position="35"/>
    </location>
</feature>
<gene>
    <name evidence="2" type="ORF">G6O67_000856</name>
</gene>
<keyword evidence="3" id="KW-1185">Reference proteome</keyword>
<accession>A0A8H4Q049</accession>
<evidence type="ECO:0000313" key="2">
    <source>
        <dbReference type="EMBL" id="KAF4513607.1"/>
    </source>
</evidence>
<dbReference type="EMBL" id="JAAVMX010000001">
    <property type="protein sequence ID" value="KAF4513607.1"/>
    <property type="molecule type" value="Genomic_DNA"/>
</dbReference>
<comment type="caution">
    <text evidence="2">The sequence shown here is derived from an EMBL/GenBank/DDBJ whole genome shotgun (WGS) entry which is preliminary data.</text>
</comment>
<reference evidence="2 3" key="1">
    <citation type="journal article" date="2020" name="Genome Biol. Evol.">
        <title>A new high-quality draft genome assembly of the Chinese cordyceps Ophiocordyceps sinensis.</title>
        <authorList>
            <person name="Shu R."/>
            <person name="Zhang J."/>
            <person name="Meng Q."/>
            <person name="Zhang H."/>
            <person name="Zhou G."/>
            <person name="Li M."/>
            <person name="Wu P."/>
            <person name="Zhao Y."/>
            <person name="Chen C."/>
            <person name="Qin Q."/>
        </authorList>
    </citation>
    <scope>NUCLEOTIDE SEQUENCE [LARGE SCALE GENOMIC DNA]</scope>
    <source>
        <strain evidence="2 3">IOZ07</strain>
    </source>
</reference>
<proteinExistence type="predicted"/>
<protein>
    <submittedName>
        <fullName evidence="2">Uncharacterized protein</fullName>
    </submittedName>
</protein>
<dbReference type="OrthoDB" id="3898179at2759"/>
<dbReference type="Proteomes" id="UP000557566">
    <property type="component" value="Unassembled WGS sequence"/>
</dbReference>
<organism evidence="2 3">
    <name type="scientific">Ophiocordyceps sinensis</name>
    <dbReference type="NCBI Taxonomy" id="72228"/>
    <lineage>
        <taxon>Eukaryota</taxon>
        <taxon>Fungi</taxon>
        <taxon>Dikarya</taxon>
        <taxon>Ascomycota</taxon>
        <taxon>Pezizomycotina</taxon>
        <taxon>Sordariomycetes</taxon>
        <taxon>Hypocreomycetidae</taxon>
        <taxon>Hypocreales</taxon>
        <taxon>Ophiocordycipitaceae</taxon>
        <taxon>Ophiocordyceps</taxon>
    </lineage>
</organism>
<evidence type="ECO:0000313" key="3">
    <source>
        <dbReference type="Proteomes" id="UP000557566"/>
    </source>
</evidence>
<name>A0A8H4Q049_9HYPO</name>